<dbReference type="Pfam" id="PF13302">
    <property type="entry name" value="Acetyltransf_3"/>
    <property type="match status" value="1"/>
</dbReference>
<evidence type="ECO:0000313" key="2">
    <source>
        <dbReference type="EMBL" id="OGJ09765.1"/>
    </source>
</evidence>
<proteinExistence type="predicted"/>
<dbReference type="PROSITE" id="PS51186">
    <property type="entry name" value="GNAT"/>
    <property type="match status" value="1"/>
</dbReference>
<reference evidence="2 3" key="1">
    <citation type="journal article" date="2016" name="Nat. Commun.">
        <title>Thousands of microbial genomes shed light on interconnected biogeochemical processes in an aquifer system.</title>
        <authorList>
            <person name="Anantharaman K."/>
            <person name="Brown C.T."/>
            <person name="Hug L.A."/>
            <person name="Sharon I."/>
            <person name="Castelle C.J."/>
            <person name="Probst A.J."/>
            <person name="Thomas B.C."/>
            <person name="Singh A."/>
            <person name="Wilkins M.J."/>
            <person name="Karaoz U."/>
            <person name="Brodie E.L."/>
            <person name="Williams K.H."/>
            <person name="Hubbard S.S."/>
            <person name="Banfield J.F."/>
        </authorList>
    </citation>
    <scope>NUCLEOTIDE SEQUENCE [LARGE SCALE GENOMIC DNA]</scope>
</reference>
<dbReference type="InterPro" id="IPR016181">
    <property type="entry name" value="Acyl_CoA_acyltransferase"/>
</dbReference>
<dbReference type="AlphaFoldDB" id="A0A1F6YTU4"/>
<dbReference type="Gene3D" id="3.40.630.30">
    <property type="match status" value="1"/>
</dbReference>
<dbReference type="InterPro" id="IPR000182">
    <property type="entry name" value="GNAT_dom"/>
</dbReference>
<evidence type="ECO:0000259" key="1">
    <source>
        <dbReference type="PROSITE" id="PS51186"/>
    </source>
</evidence>
<feature type="domain" description="N-acetyltransferase" evidence="1">
    <location>
        <begin position="5"/>
        <end position="160"/>
    </location>
</feature>
<sequence>MQHKITIRPAVWKDIWEIYRLSNSPEVRAVSIQNHNIIKDEHESWYRNKLNERDSHIFVISNLDDKFIGTIRLDKSGSNKFTLSIILDQSFRGFGIGPMAISQVVGIMSQKYPNYQIAAFAKEGNLASIKTLRKSGFKLDGKQSFGGKTFIQYLLKVHSPAK</sequence>
<accession>A0A1F6YTU4</accession>
<dbReference type="EMBL" id="MFWB01000005">
    <property type="protein sequence ID" value="OGJ09765.1"/>
    <property type="molecule type" value="Genomic_DNA"/>
</dbReference>
<name>A0A1F6YTU4_9BACT</name>
<dbReference type="GO" id="GO:0016747">
    <property type="term" value="F:acyltransferase activity, transferring groups other than amino-acyl groups"/>
    <property type="evidence" value="ECO:0007669"/>
    <property type="project" value="InterPro"/>
</dbReference>
<dbReference type="Proteomes" id="UP000177047">
    <property type="component" value="Unassembled WGS sequence"/>
</dbReference>
<evidence type="ECO:0000313" key="3">
    <source>
        <dbReference type="Proteomes" id="UP000177047"/>
    </source>
</evidence>
<dbReference type="PANTHER" id="PTHR43792:SF10">
    <property type="entry name" value="N-ACETYLTRANSFERASE DOMAIN-CONTAINING PROTEIN"/>
    <property type="match status" value="1"/>
</dbReference>
<dbReference type="STRING" id="1801803.A2356_02170"/>
<dbReference type="PANTHER" id="PTHR43792">
    <property type="entry name" value="GNAT FAMILY, PUTATIVE (AFU_ORTHOLOGUE AFUA_3G00765)-RELATED-RELATED"/>
    <property type="match status" value="1"/>
</dbReference>
<protein>
    <recommendedName>
        <fullName evidence="1">N-acetyltransferase domain-containing protein</fullName>
    </recommendedName>
</protein>
<dbReference type="SUPFAM" id="SSF55729">
    <property type="entry name" value="Acyl-CoA N-acyltransferases (Nat)"/>
    <property type="match status" value="1"/>
</dbReference>
<gene>
    <name evidence="2" type="ORF">A2356_02170</name>
</gene>
<dbReference type="InterPro" id="IPR051531">
    <property type="entry name" value="N-acetyltransferase"/>
</dbReference>
<comment type="caution">
    <text evidence="2">The sequence shown here is derived from an EMBL/GenBank/DDBJ whole genome shotgun (WGS) entry which is preliminary data.</text>
</comment>
<organism evidence="2 3">
    <name type="scientific">Candidatus Nomurabacteria bacterium RIFOXYB1_FULL_39_16</name>
    <dbReference type="NCBI Taxonomy" id="1801803"/>
    <lineage>
        <taxon>Bacteria</taxon>
        <taxon>Candidatus Nomuraibacteriota</taxon>
    </lineage>
</organism>